<accession>A0A135LML7</accession>
<dbReference type="OrthoDB" id="4478348at2759"/>
<gene>
    <name evidence="2" type="ORF">PGRI_061630</name>
</gene>
<dbReference type="OMA" id="NDEPETM"/>
<dbReference type="AlphaFoldDB" id="A0A135LML7"/>
<dbReference type="EMBL" id="LHQR01000048">
    <property type="protein sequence ID" value="KXG50196.1"/>
    <property type="molecule type" value="Genomic_DNA"/>
</dbReference>
<feature type="signal peptide" evidence="1">
    <location>
        <begin position="1"/>
        <end position="20"/>
    </location>
</feature>
<organism evidence="2 3">
    <name type="scientific">Penicillium patulum</name>
    <name type="common">Penicillium griseofulvum</name>
    <dbReference type="NCBI Taxonomy" id="5078"/>
    <lineage>
        <taxon>Eukaryota</taxon>
        <taxon>Fungi</taxon>
        <taxon>Dikarya</taxon>
        <taxon>Ascomycota</taxon>
        <taxon>Pezizomycotina</taxon>
        <taxon>Eurotiomycetes</taxon>
        <taxon>Eurotiomycetidae</taxon>
        <taxon>Eurotiales</taxon>
        <taxon>Aspergillaceae</taxon>
        <taxon>Penicillium</taxon>
    </lineage>
</organism>
<evidence type="ECO:0000256" key="1">
    <source>
        <dbReference type="SAM" id="SignalP"/>
    </source>
</evidence>
<keyword evidence="3" id="KW-1185">Reference proteome</keyword>
<protein>
    <submittedName>
        <fullName evidence="2">Uncharacterized protein</fullName>
    </submittedName>
</protein>
<evidence type="ECO:0000313" key="2">
    <source>
        <dbReference type="EMBL" id="KXG50196.1"/>
    </source>
</evidence>
<comment type="caution">
    <text evidence="2">The sequence shown here is derived from an EMBL/GenBank/DDBJ whole genome shotgun (WGS) entry which is preliminary data.</text>
</comment>
<name>A0A135LML7_PENPA</name>
<proteinExistence type="predicted"/>
<dbReference type="GeneID" id="63709177"/>
<evidence type="ECO:0000313" key="3">
    <source>
        <dbReference type="Proteomes" id="UP000070168"/>
    </source>
</evidence>
<keyword evidence="1" id="KW-0732">Signal</keyword>
<dbReference type="RefSeq" id="XP_040648732.1">
    <property type="nucleotide sequence ID" value="XM_040793877.1"/>
</dbReference>
<dbReference type="Proteomes" id="UP000070168">
    <property type="component" value="Unassembled WGS sequence"/>
</dbReference>
<feature type="chain" id="PRO_5007800669" evidence="1">
    <location>
        <begin position="21"/>
        <end position="265"/>
    </location>
</feature>
<sequence>MKAFGILLFILLSLFDLGQGSKLAGSSEMLAMYNAYVLDFLKNGAARTLGPNLDHESLVDFGTFVSRIYVNAKLPRDGVFLSKTPEYSQDTLGQINQFLRKKDQYATDELLRKGDSGEGNHETMLQRLTDIVKSTRGSDASGFSEAWKLHLPEFKRALAGTQGARLSDMFKQSLKPLFEKEYPGKTLKSSSFPVMDTDVRFDRENWGMTLTANDEPETMAQKYKTWYVGLREDKSWKARSYISHQKITTSIGRSLTMLDSLDSCD</sequence>
<reference evidence="2 3" key="1">
    <citation type="journal article" date="2016" name="BMC Genomics">
        <title>Genome sequencing and secondary metabolism of the postharvest pathogen Penicillium griseofulvum.</title>
        <authorList>
            <person name="Banani H."/>
            <person name="Marcet-Houben M."/>
            <person name="Ballester A.R."/>
            <person name="Abbruscato P."/>
            <person name="Gonzalez-Candelas L."/>
            <person name="Gabaldon T."/>
            <person name="Spadaro D."/>
        </authorList>
    </citation>
    <scope>NUCLEOTIDE SEQUENCE [LARGE SCALE GENOMIC DNA]</scope>
    <source>
        <strain evidence="2 3">PG3</strain>
    </source>
</reference>